<dbReference type="EMBL" id="CM023486">
    <property type="protein sequence ID" value="KAH6927283.1"/>
    <property type="molecule type" value="Genomic_DNA"/>
</dbReference>
<keyword evidence="2" id="KW-1185">Reference proteome</keyword>
<evidence type="ECO:0000313" key="1">
    <source>
        <dbReference type="EMBL" id="KAH6927283.1"/>
    </source>
</evidence>
<organism evidence="1 2">
    <name type="scientific">Hyalomma asiaticum</name>
    <name type="common">Tick</name>
    <dbReference type="NCBI Taxonomy" id="266040"/>
    <lineage>
        <taxon>Eukaryota</taxon>
        <taxon>Metazoa</taxon>
        <taxon>Ecdysozoa</taxon>
        <taxon>Arthropoda</taxon>
        <taxon>Chelicerata</taxon>
        <taxon>Arachnida</taxon>
        <taxon>Acari</taxon>
        <taxon>Parasitiformes</taxon>
        <taxon>Ixodida</taxon>
        <taxon>Ixodoidea</taxon>
        <taxon>Ixodidae</taxon>
        <taxon>Hyalomminae</taxon>
        <taxon>Hyalomma</taxon>
    </lineage>
</organism>
<protein>
    <submittedName>
        <fullName evidence="1">Uncharacterized protein</fullName>
    </submittedName>
</protein>
<name>A0ACB7RXD2_HYAAI</name>
<gene>
    <name evidence="1" type="ORF">HPB50_001244</name>
</gene>
<sequence length="555" mass="61540">MEPHSSRTTGCFTAFLAALLCVEGALATEVQFHAPLLTESVSVPSLDPNDDDRPWENCTNLLQTIAEVTSLFELCALMNAKPFTMCMNCPAMYGHAIGIFYQLTTNTTDPATRLCQNQFFSSAKVSIVEKTFTHIQDLWKSASCDGCFQNPVVGPGNHTIRNDTLVFNKKLDVMNNCINQSEVLSKNMTDLCITCEVPYRDLNNFYNSLVQKSKDGNICFDMVDAVMPVAVGIAHDDTLLGQQLRGLIGRSWAMLFAGAGYTVDLFDVDDSKVDEALNDIEAQLANLEKKGLLRGTLTSKQQHQLIKKCSTMSECLKGAIHECVFENLELKQKVFLEMDKLVDDHTVLCSSTSCLPPSAFTKEMKHRSQAIVGHPVSPPYYVPLVEIVPAPWTSPDVAIRTRALMKEIGQKPVLLKKEVEGFVLNRIQYAILNECWRLIQASHIPTSPLSNADGVVDTADVDTVMSEGLGMRYAFLGPLETAHLNAHGMLEYADKYAKGIVKVSKTFGPVPTYDGPTLTKVNAELLQKVPLKDLQKRRQWRNTKLAELAKLKQQP</sequence>
<comment type="caution">
    <text evidence="1">The sequence shown here is derived from an EMBL/GenBank/DDBJ whole genome shotgun (WGS) entry which is preliminary data.</text>
</comment>
<evidence type="ECO:0000313" key="2">
    <source>
        <dbReference type="Proteomes" id="UP000821845"/>
    </source>
</evidence>
<proteinExistence type="predicted"/>
<accession>A0ACB7RXD2</accession>
<dbReference type="Proteomes" id="UP000821845">
    <property type="component" value="Chromosome 6"/>
</dbReference>
<reference evidence="1" key="1">
    <citation type="submission" date="2020-05" db="EMBL/GenBank/DDBJ databases">
        <title>Large-scale comparative analyses of tick genomes elucidate their genetic diversity and vector capacities.</title>
        <authorList>
            <person name="Jia N."/>
            <person name="Wang J."/>
            <person name="Shi W."/>
            <person name="Du L."/>
            <person name="Sun Y."/>
            <person name="Zhan W."/>
            <person name="Jiang J."/>
            <person name="Wang Q."/>
            <person name="Zhang B."/>
            <person name="Ji P."/>
            <person name="Sakyi L.B."/>
            <person name="Cui X."/>
            <person name="Yuan T."/>
            <person name="Jiang B."/>
            <person name="Yang W."/>
            <person name="Lam T.T.-Y."/>
            <person name="Chang Q."/>
            <person name="Ding S."/>
            <person name="Wang X."/>
            <person name="Zhu J."/>
            <person name="Ruan X."/>
            <person name="Zhao L."/>
            <person name="Wei J."/>
            <person name="Que T."/>
            <person name="Du C."/>
            <person name="Cheng J."/>
            <person name="Dai P."/>
            <person name="Han X."/>
            <person name="Huang E."/>
            <person name="Gao Y."/>
            <person name="Liu J."/>
            <person name="Shao H."/>
            <person name="Ye R."/>
            <person name="Li L."/>
            <person name="Wei W."/>
            <person name="Wang X."/>
            <person name="Wang C."/>
            <person name="Yang T."/>
            <person name="Huo Q."/>
            <person name="Li W."/>
            <person name="Guo W."/>
            <person name="Chen H."/>
            <person name="Zhou L."/>
            <person name="Ni X."/>
            <person name="Tian J."/>
            <person name="Zhou Y."/>
            <person name="Sheng Y."/>
            <person name="Liu T."/>
            <person name="Pan Y."/>
            <person name="Xia L."/>
            <person name="Li J."/>
            <person name="Zhao F."/>
            <person name="Cao W."/>
        </authorList>
    </citation>
    <scope>NUCLEOTIDE SEQUENCE</scope>
    <source>
        <strain evidence="1">Hyas-2018</strain>
    </source>
</reference>